<name>A0ABV6B5L9_9DEIO</name>
<protein>
    <submittedName>
        <fullName evidence="2">DsbA family protein</fullName>
    </submittedName>
</protein>
<gene>
    <name evidence="2" type="ORF">ACFFLM_24205</name>
</gene>
<dbReference type="Gene3D" id="3.40.30.10">
    <property type="entry name" value="Glutaredoxin"/>
    <property type="match status" value="1"/>
</dbReference>
<dbReference type="Pfam" id="PF01323">
    <property type="entry name" value="DSBA"/>
    <property type="match status" value="1"/>
</dbReference>
<dbReference type="SUPFAM" id="SSF52833">
    <property type="entry name" value="Thioredoxin-like"/>
    <property type="match status" value="1"/>
</dbReference>
<sequence length="217" mass="23496">MTAAPAASTDVFFDFLCPYAWRGIELAAVLRAQGHTFRLRHFSLVQGNHADNTAAGGPVWWLTDQPLGEGSPYQQNSLAAFLAAHAAAQQGEELHWAFTLALYRAVHEHKKTLDEAAIAEAAQTAGLDLEAFTAARTDEAGLRASLRAELAEAAEIGVFGTPTFVLPDGSAAYYRFENLTRDPDTALVWWNLYGEVLRSGAGIATIKRAKNRPAQKA</sequence>
<dbReference type="PANTHER" id="PTHR13887">
    <property type="entry name" value="GLUTATHIONE S-TRANSFERASE KAPPA"/>
    <property type="match status" value="1"/>
</dbReference>
<dbReference type="EMBL" id="JBHLYR010000079">
    <property type="protein sequence ID" value="MFB9995057.1"/>
    <property type="molecule type" value="Genomic_DNA"/>
</dbReference>
<organism evidence="2 3">
    <name type="scientific">Deinococcus oregonensis</name>
    <dbReference type="NCBI Taxonomy" id="1805970"/>
    <lineage>
        <taxon>Bacteria</taxon>
        <taxon>Thermotogati</taxon>
        <taxon>Deinococcota</taxon>
        <taxon>Deinococci</taxon>
        <taxon>Deinococcales</taxon>
        <taxon>Deinococcaceae</taxon>
        <taxon>Deinococcus</taxon>
    </lineage>
</organism>
<keyword evidence="3" id="KW-1185">Reference proteome</keyword>
<proteinExistence type="predicted"/>
<dbReference type="Proteomes" id="UP001589733">
    <property type="component" value="Unassembled WGS sequence"/>
</dbReference>
<feature type="domain" description="DSBA-like thioredoxin" evidence="1">
    <location>
        <begin position="10"/>
        <end position="170"/>
    </location>
</feature>
<dbReference type="InterPro" id="IPR036249">
    <property type="entry name" value="Thioredoxin-like_sf"/>
</dbReference>
<dbReference type="RefSeq" id="WP_380016620.1">
    <property type="nucleotide sequence ID" value="NZ_JBHLYR010000079.1"/>
</dbReference>
<accession>A0ABV6B5L9</accession>
<dbReference type="PANTHER" id="PTHR13887:SF41">
    <property type="entry name" value="THIOREDOXIN SUPERFAMILY PROTEIN"/>
    <property type="match status" value="1"/>
</dbReference>
<evidence type="ECO:0000313" key="3">
    <source>
        <dbReference type="Proteomes" id="UP001589733"/>
    </source>
</evidence>
<reference evidence="2 3" key="1">
    <citation type="submission" date="2024-09" db="EMBL/GenBank/DDBJ databases">
        <authorList>
            <person name="Sun Q."/>
            <person name="Mori K."/>
        </authorList>
    </citation>
    <scope>NUCLEOTIDE SEQUENCE [LARGE SCALE GENOMIC DNA]</scope>
    <source>
        <strain evidence="2 3">JCM 13503</strain>
    </source>
</reference>
<evidence type="ECO:0000259" key="1">
    <source>
        <dbReference type="Pfam" id="PF01323"/>
    </source>
</evidence>
<evidence type="ECO:0000313" key="2">
    <source>
        <dbReference type="EMBL" id="MFB9995057.1"/>
    </source>
</evidence>
<dbReference type="InterPro" id="IPR001853">
    <property type="entry name" value="DSBA-like_thioredoxin_dom"/>
</dbReference>
<comment type="caution">
    <text evidence="2">The sequence shown here is derived from an EMBL/GenBank/DDBJ whole genome shotgun (WGS) entry which is preliminary data.</text>
</comment>